<name>A0A8S5NVV1_9CAUD</name>
<evidence type="ECO:0000313" key="1">
    <source>
        <dbReference type="EMBL" id="DAD98894.1"/>
    </source>
</evidence>
<sequence length="31" mass="3960">MQVFFQKKYKLFYNFFRIFTTIKTMNLSIFN</sequence>
<accession>A0A8S5NVV1</accession>
<organism evidence="1">
    <name type="scientific">Myoviridae sp. ctEBR14</name>
    <dbReference type="NCBI Taxonomy" id="2825060"/>
    <lineage>
        <taxon>Viruses</taxon>
        <taxon>Duplodnaviria</taxon>
        <taxon>Heunggongvirae</taxon>
        <taxon>Uroviricota</taxon>
        <taxon>Caudoviricetes</taxon>
    </lineage>
</organism>
<dbReference type="EMBL" id="BK015269">
    <property type="protein sequence ID" value="DAD98894.1"/>
    <property type="molecule type" value="Genomic_DNA"/>
</dbReference>
<proteinExistence type="predicted"/>
<reference evidence="1" key="1">
    <citation type="journal article" date="2021" name="Proc. Natl. Acad. Sci. U.S.A.">
        <title>A Catalog of Tens of Thousands of Viruses from Human Metagenomes Reveals Hidden Associations with Chronic Diseases.</title>
        <authorList>
            <person name="Tisza M.J."/>
            <person name="Buck C.B."/>
        </authorList>
    </citation>
    <scope>NUCLEOTIDE SEQUENCE</scope>
    <source>
        <strain evidence="1">CtEBR14</strain>
    </source>
</reference>
<protein>
    <submittedName>
        <fullName evidence="1">Uncharacterized protein</fullName>
    </submittedName>
</protein>